<dbReference type="InterPro" id="IPR014145">
    <property type="entry name" value="LigD_pol_dom"/>
</dbReference>
<dbReference type="NCBIfam" id="TIGR02778">
    <property type="entry name" value="ligD_pol"/>
    <property type="match status" value="1"/>
</dbReference>
<gene>
    <name evidence="2" type="ORF">BLM47_11645</name>
</gene>
<dbReference type="PANTHER" id="PTHR42705:SF2">
    <property type="entry name" value="BIFUNCTIONAL NON-HOMOLOGOUS END JOINING PROTEIN LIGD"/>
    <property type="match status" value="1"/>
</dbReference>
<dbReference type="InterPro" id="IPR052171">
    <property type="entry name" value="NHEJ_LigD"/>
</dbReference>
<dbReference type="Pfam" id="PF21686">
    <property type="entry name" value="LigD_Prim-Pol"/>
    <property type="match status" value="1"/>
</dbReference>
<dbReference type="Proteomes" id="UP000243688">
    <property type="component" value="Unassembled WGS sequence"/>
</dbReference>
<dbReference type="CDD" id="cd04861">
    <property type="entry name" value="LigD_Pol_like"/>
    <property type="match status" value="1"/>
</dbReference>
<reference evidence="2 3" key="1">
    <citation type="submission" date="2016-12" db="EMBL/GenBank/DDBJ databases">
        <title>Candidatus Reconcilibacillus cellulovorans genome.</title>
        <authorList>
            <person name="Kolinko S."/>
            <person name="Wu Y.-W."/>
            <person name="Tachea F."/>
            <person name="Denzel E."/>
            <person name="Hiras J."/>
            <person name="Baecker N."/>
            <person name="Chan L.J."/>
            <person name="Eichorst S.A."/>
            <person name="Frey D."/>
            <person name="Adams P.D."/>
            <person name="Pray T."/>
            <person name="Tanjore D."/>
            <person name="Petzold C.J."/>
            <person name="Gladden J.M."/>
            <person name="Simmons B.A."/>
            <person name="Singer S.W."/>
        </authorList>
    </citation>
    <scope>NUCLEOTIDE SEQUENCE [LARGE SCALE GENOMIC DNA]</scope>
    <source>
        <strain evidence="2">JTherm</strain>
    </source>
</reference>
<evidence type="ECO:0000313" key="2">
    <source>
        <dbReference type="EMBL" id="PDO09628.1"/>
    </source>
</evidence>
<organism evidence="2 3">
    <name type="scientific">Candidatus Reconcilbacillus cellulovorans</name>
    <dbReference type="NCBI Taxonomy" id="1906605"/>
    <lineage>
        <taxon>Bacteria</taxon>
        <taxon>Bacillati</taxon>
        <taxon>Bacillota</taxon>
        <taxon>Bacilli</taxon>
        <taxon>Bacillales</taxon>
        <taxon>Paenibacillaceae</taxon>
        <taxon>Candidatus Reconcilbacillus</taxon>
    </lineage>
</organism>
<dbReference type="AlphaFoldDB" id="A0A2A6DX41"/>
<accession>A0A2A6DX41</accession>
<sequence>MEAVTEQTTVDIAGHRLTITRPSKLLWPAMGITKLEYLTRLAELAPYLLRYCRDRYLTAVRCPDGVGGQSFYQKNCPRPAPPFVRTARHGDVEYVVPDSLPTLLWLGNLACLEFHVSFHRVGDELPAEWIIDIDPPGDREPRLARAALLVGETLDRMNVRSVPKTSGASGIQIWVPIRRGYTFEQLRSVGRFVGEYLVRLHSDLFTVARRKADRGNRIYIDYLQHWRGKTLAAPYTPRATPFAGVSMPLTWDEIERGADPREFNLRTARDRLERTGDLLAATPPQSLDHVLDALGAGSPAARRTR</sequence>
<dbReference type="PANTHER" id="PTHR42705">
    <property type="entry name" value="BIFUNCTIONAL NON-HOMOLOGOUS END JOINING PROTEIN LIGD"/>
    <property type="match status" value="1"/>
</dbReference>
<dbReference type="Gene3D" id="3.90.920.10">
    <property type="entry name" value="DNA primase, PRIM domain"/>
    <property type="match status" value="1"/>
</dbReference>
<evidence type="ECO:0000259" key="1">
    <source>
        <dbReference type="Pfam" id="PF21686"/>
    </source>
</evidence>
<dbReference type="EMBL" id="MOXJ01000033">
    <property type="protein sequence ID" value="PDO09628.1"/>
    <property type="molecule type" value="Genomic_DNA"/>
</dbReference>
<protein>
    <submittedName>
        <fullName evidence="2">DNA polymerase domain-containing protein</fullName>
    </submittedName>
</protein>
<feature type="domain" description="DNA ligase D polymerase" evidence="1">
    <location>
        <begin position="33"/>
        <end position="278"/>
    </location>
</feature>
<comment type="caution">
    <text evidence="2">The sequence shown here is derived from an EMBL/GenBank/DDBJ whole genome shotgun (WGS) entry which is preliminary data.</text>
</comment>
<proteinExistence type="predicted"/>
<evidence type="ECO:0000313" key="3">
    <source>
        <dbReference type="Proteomes" id="UP000243688"/>
    </source>
</evidence>
<name>A0A2A6DX41_9BACL</name>